<keyword evidence="1" id="KW-0472">Membrane</keyword>
<organism evidence="3 4">
    <name type="scientific">Mycena belliarum</name>
    <dbReference type="NCBI Taxonomy" id="1033014"/>
    <lineage>
        <taxon>Eukaryota</taxon>
        <taxon>Fungi</taxon>
        <taxon>Dikarya</taxon>
        <taxon>Basidiomycota</taxon>
        <taxon>Agaricomycotina</taxon>
        <taxon>Agaricomycetes</taxon>
        <taxon>Agaricomycetidae</taxon>
        <taxon>Agaricales</taxon>
        <taxon>Marasmiineae</taxon>
        <taxon>Mycenaceae</taxon>
        <taxon>Mycena</taxon>
    </lineage>
</organism>
<gene>
    <name evidence="3" type="ORF">B0H15DRAFT_371532</name>
</gene>
<feature type="transmembrane region" description="Helical" evidence="1">
    <location>
        <begin position="86"/>
        <end position="109"/>
    </location>
</feature>
<evidence type="ECO:0000256" key="2">
    <source>
        <dbReference type="SAM" id="SignalP"/>
    </source>
</evidence>
<proteinExistence type="predicted"/>
<evidence type="ECO:0000313" key="3">
    <source>
        <dbReference type="EMBL" id="KAJ7085815.1"/>
    </source>
</evidence>
<dbReference type="Proteomes" id="UP001222325">
    <property type="component" value="Unassembled WGS sequence"/>
</dbReference>
<keyword evidence="1" id="KW-0812">Transmembrane</keyword>
<feature type="transmembrane region" description="Helical" evidence="1">
    <location>
        <begin position="51"/>
        <end position="79"/>
    </location>
</feature>
<keyword evidence="1" id="KW-1133">Transmembrane helix</keyword>
<evidence type="ECO:0008006" key="5">
    <source>
        <dbReference type="Google" id="ProtNLM"/>
    </source>
</evidence>
<feature type="signal peptide" evidence="2">
    <location>
        <begin position="1"/>
        <end position="35"/>
    </location>
</feature>
<dbReference type="AlphaFoldDB" id="A0AAD6U0M8"/>
<protein>
    <recommendedName>
        <fullName evidence="5">Tetraspanin</fullName>
    </recommendedName>
</protein>
<accession>A0AAD6U0M8</accession>
<evidence type="ECO:0000313" key="4">
    <source>
        <dbReference type="Proteomes" id="UP001222325"/>
    </source>
</evidence>
<feature type="transmembrane region" description="Helical" evidence="1">
    <location>
        <begin position="143"/>
        <end position="164"/>
    </location>
</feature>
<feature type="chain" id="PRO_5042162284" description="Tetraspanin" evidence="2">
    <location>
        <begin position="36"/>
        <end position="210"/>
    </location>
</feature>
<dbReference type="EMBL" id="JARJCN010000033">
    <property type="protein sequence ID" value="KAJ7085815.1"/>
    <property type="molecule type" value="Genomic_DNA"/>
</dbReference>
<keyword evidence="2" id="KW-0732">Signal</keyword>
<keyword evidence="4" id="KW-1185">Reference proteome</keyword>
<reference evidence="3" key="1">
    <citation type="submission" date="2023-03" db="EMBL/GenBank/DDBJ databases">
        <title>Massive genome expansion in bonnet fungi (Mycena s.s.) driven by repeated elements and novel gene families across ecological guilds.</title>
        <authorList>
            <consortium name="Lawrence Berkeley National Laboratory"/>
            <person name="Harder C.B."/>
            <person name="Miyauchi S."/>
            <person name="Viragh M."/>
            <person name="Kuo A."/>
            <person name="Thoen E."/>
            <person name="Andreopoulos B."/>
            <person name="Lu D."/>
            <person name="Skrede I."/>
            <person name="Drula E."/>
            <person name="Henrissat B."/>
            <person name="Morin E."/>
            <person name="Kohler A."/>
            <person name="Barry K."/>
            <person name="LaButti K."/>
            <person name="Morin E."/>
            <person name="Salamov A."/>
            <person name="Lipzen A."/>
            <person name="Mereny Z."/>
            <person name="Hegedus B."/>
            <person name="Baldrian P."/>
            <person name="Stursova M."/>
            <person name="Weitz H."/>
            <person name="Taylor A."/>
            <person name="Grigoriev I.V."/>
            <person name="Nagy L.G."/>
            <person name="Martin F."/>
            <person name="Kauserud H."/>
        </authorList>
    </citation>
    <scope>NUCLEOTIDE SEQUENCE</scope>
    <source>
        <strain evidence="3">CBHHK173m</strain>
    </source>
</reference>
<evidence type="ECO:0000256" key="1">
    <source>
        <dbReference type="SAM" id="Phobius"/>
    </source>
</evidence>
<name>A0AAD6U0M8_9AGAR</name>
<sequence length="210" mass="22884">MAFFRCRAFLGCMSLKTGVWLLALLAMMVSGPGAAGSWLEVVWMKDHPLTLYGKLTIIIQAAAFSSLFLISILGFIAALQGARGAVYIYSKFIFIHGALILLSLGLTLFGTLTPEKSNPDVEKCVNGSTSTVIVEFCKQRLSIAHILSIALIGAALAIQFYAWIVASSYGEDLDTTSAVDKYFRSETYSDHEARPLSAAYPEAPFARVRR</sequence>
<comment type="caution">
    <text evidence="3">The sequence shown here is derived from an EMBL/GenBank/DDBJ whole genome shotgun (WGS) entry which is preliminary data.</text>
</comment>